<dbReference type="EMBL" id="PFEI01000128">
    <property type="protein sequence ID" value="PJE66809.1"/>
    <property type="molecule type" value="Genomic_DNA"/>
</dbReference>
<keyword evidence="1" id="KW-1133">Transmembrane helix</keyword>
<evidence type="ECO:0000313" key="3">
    <source>
        <dbReference type="Proteomes" id="UP000229766"/>
    </source>
</evidence>
<feature type="transmembrane region" description="Helical" evidence="1">
    <location>
        <begin position="12"/>
        <end position="32"/>
    </location>
</feature>
<protein>
    <recommendedName>
        <fullName evidence="4">Type II secretion system protein</fullName>
    </recommendedName>
</protein>
<comment type="caution">
    <text evidence="2">The sequence shown here is derived from an EMBL/GenBank/DDBJ whole genome shotgun (WGS) entry which is preliminary data.</text>
</comment>
<sequence length="135" mass="14919">MKGQGIVEAVYSVGVLGLMLTGVVILILMTVASKKSDFDRKKATELGTLVMEEQVDNSKNNINSFWELINIYGKTKVEFTGFSYSIGFTNVTGNANYPNCGVGVTNCTEVSVKVDWLGKNPQSMYFNRFFSKYGN</sequence>
<keyword evidence="1" id="KW-0472">Membrane</keyword>
<accession>A0A2M8L1J9</accession>
<organism evidence="2 3">
    <name type="scientific">Candidatus Shapirobacteria bacterium CG10_big_fil_rev_8_21_14_0_10_36_6</name>
    <dbReference type="NCBI Taxonomy" id="1974886"/>
    <lineage>
        <taxon>Bacteria</taxon>
        <taxon>Candidatus Shapironibacteriota</taxon>
    </lineage>
</organism>
<name>A0A2M8L1J9_9BACT</name>
<reference evidence="3" key="1">
    <citation type="submission" date="2017-09" db="EMBL/GenBank/DDBJ databases">
        <title>Depth-based differentiation of microbial function through sediment-hosted aquifers and enrichment of novel symbionts in the deep terrestrial subsurface.</title>
        <authorList>
            <person name="Probst A.J."/>
            <person name="Ladd B."/>
            <person name="Jarett J.K."/>
            <person name="Geller-Mcgrath D.E."/>
            <person name="Sieber C.M.K."/>
            <person name="Emerson J.B."/>
            <person name="Anantharaman K."/>
            <person name="Thomas B.C."/>
            <person name="Malmstrom R."/>
            <person name="Stieglmeier M."/>
            <person name="Klingl A."/>
            <person name="Woyke T."/>
            <person name="Ryan C.M."/>
            <person name="Banfield J.F."/>
        </authorList>
    </citation>
    <scope>NUCLEOTIDE SEQUENCE [LARGE SCALE GENOMIC DNA]</scope>
</reference>
<proteinExistence type="predicted"/>
<dbReference type="Proteomes" id="UP000229766">
    <property type="component" value="Unassembled WGS sequence"/>
</dbReference>
<evidence type="ECO:0000256" key="1">
    <source>
        <dbReference type="SAM" id="Phobius"/>
    </source>
</evidence>
<evidence type="ECO:0008006" key="4">
    <source>
        <dbReference type="Google" id="ProtNLM"/>
    </source>
</evidence>
<dbReference type="AlphaFoldDB" id="A0A2M8L1J9"/>
<evidence type="ECO:0000313" key="2">
    <source>
        <dbReference type="EMBL" id="PJE66809.1"/>
    </source>
</evidence>
<keyword evidence="1" id="KW-0812">Transmembrane</keyword>
<gene>
    <name evidence="2" type="ORF">COU93_02250</name>
</gene>